<keyword evidence="2" id="KW-0233">DNA recombination</keyword>
<dbReference type="AlphaFoldDB" id="A0A5J4R7X7"/>
<organism evidence="4">
    <name type="scientific">termite gut metagenome</name>
    <dbReference type="NCBI Taxonomy" id="433724"/>
    <lineage>
        <taxon>unclassified sequences</taxon>
        <taxon>metagenomes</taxon>
        <taxon>organismal metagenomes</taxon>
    </lineage>
</organism>
<sequence length="222" mass="24907">MKYIVYYRVSTKKQGLSGLGLEAQRTIVENYIKNNTVIAEFTEIETGKSANRPQLNNALVACKQNNATLIVAKLDRLARNLHFITSLQNANVDFICCDMPTANRLTIHIISAIAENEALLISTRTKQALAEKKKQGIKLGNPYNNGLTCDSIAKGMNIRKENALHNDRNKQAGTLILSMKNNGAKWSEIVKQLNVNGFKTRRECCFDITAVKRLYSRYTLNV</sequence>
<dbReference type="GO" id="GO:0000150">
    <property type="term" value="F:DNA strand exchange activity"/>
    <property type="evidence" value="ECO:0007669"/>
    <property type="project" value="InterPro"/>
</dbReference>
<evidence type="ECO:0000256" key="1">
    <source>
        <dbReference type="ARBA" id="ARBA00023125"/>
    </source>
</evidence>
<dbReference type="Gene3D" id="3.40.50.1390">
    <property type="entry name" value="Resolvase, N-terminal catalytic domain"/>
    <property type="match status" value="1"/>
</dbReference>
<evidence type="ECO:0000313" key="4">
    <source>
        <dbReference type="EMBL" id="KAA6329414.1"/>
    </source>
</evidence>
<evidence type="ECO:0000256" key="2">
    <source>
        <dbReference type="ARBA" id="ARBA00023172"/>
    </source>
</evidence>
<dbReference type="EMBL" id="SNRY01001652">
    <property type="protein sequence ID" value="KAA6329414.1"/>
    <property type="molecule type" value="Genomic_DNA"/>
</dbReference>
<dbReference type="CDD" id="cd00338">
    <property type="entry name" value="Ser_Recombinase"/>
    <property type="match status" value="1"/>
</dbReference>
<proteinExistence type="predicted"/>
<dbReference type="PROSITE" id="PS51736">
    <property type="entry name" value="RECOMBINASES_3"/>
    <property type="match status" value="1"/>
</dbReference>
<dbReference type="GO" id="GO:0003677">
    <property type="term" value="F:DNA binding"/>
    <property type="evidence" value="ECO:0007669"/>
    <property type="project" value="UniProtKB-KW"/>
</dbReference>
<dbReference type="InterPro" id="IPR036162">
    <property type="entry name" value="Resolvase-like_N_sf"/>
</dbReference>
<feature type="domain" description="Resolvase/invertase-type recombinase catalytic" evidence="3">
    <location>
        <begin position="2"/>
        <end position="136"/>
    </location>
</feature>
<dbReference type="Pfam" id="PF00239">
    <property type="entry name" value="Resolvase"/>
    <property type="match status" value="1"/>
</dbReference>
<dbReference type="InterPro" id="IPR050639">
    <property type="entry name" value="SSR_resolvase"/>
</dbReference>
<keyword evidence="1" id="KW-0238">DNA-binding</keyword>
<accession>A0A5J4R7X7</accession>
<dbReference type="SUPFAM" id="SSF53041">
    <property type="entry name" value="Resolvase-like"/>
    <property type="match status" value="1"/>
</dbReference>
<dbReference type="PANTHER" id="PTHR30461:SF2">
    <property type="entry name" value="SERINE RECOMBINASE PINE-RELATED"/>
    <property type="match status" value="1"/>
</dbReference>
<dbReference type="SMART" id="SM00857">
    <property type="entry name" value="Resolvase"/>
    <property type="match status" value="1"/>
</dbReference>
<gene>
    <name evidence="4" type="ORF">EZS27_021777</name>
</gene>
<name>A0A5J4R7X7_9ZZZZ</name>
<dbReference type="PANTHER" id="PTHR30461">
    <property type="entry name" value="DNA-INVERTASE FROM LAMBDOID PROPHAGE"/>
    <property type="match status" value="1"/>
</dbReference>
<evidence type="ECO:0000259" key="3">
    <source>
        <dbReference type="PROSITE" id="PS51736"/>
    </source>
</evidence>
<reference evidence="4" key="1">
    <citation type="submission" date="2019-03" db="EMBL/GenBank/DDBJ databases">
        <title>Single cell metagenomics reveals metabolic interactions within the superorganism composed of flagellate Streblomastix strix and complex community of Bacteroidetes bacteria on its surface.</title>
        <authorList>
            <person name="Treitli S.C."/>
            <person name="Kolisko M."/>
            <person name="Husnik F."/>
            <person name="Keeling P."/>
            <person name="Hampl V."/>
        </authorList>
    </citation>
    <scope>NUCLEOTIDE SEQUENCE</scope>
    <source>
        <strain evidence="4">STM</strain>
    </source>
</reference>
<protein>
    <submittedName>
        <fullName evidence="4">DNA-invertase hin</fullName>
    </submittedName>
</protein>
<comment type="caution">
    <text evidence="4">The sequence shown here is derived from an EMBL/GenBank/DDBJ whole genome shotgun (WGS) entry which is preliminary data.</text>
</comment>
<dbReference type="InterPro" id="IPR006119">
    <property type="entry name" value="Resolv_N"/>
</dbReference>